<name>A0A5A7QWA1_STRAF</name>
<evidence type="ECO:0000259" key="3">
    <source>
        <dbReference type="Pfam" id="PF04504"/>
    </source>
</evidence>
<feature type="region of interest" description="Disordered" evidence="2">
    <location>
        <begin position="346"/>
        <end position="367"/>
    </location>
</feature>
<feature type="compositionally biased region" description="Basic and acidic residues" evidence="2">
    <location>
        <begin position="241"/>
        <end position="323"/>
    </location>
</feature>
<feature type="region of interest" description="Disordered" evidence="2">
    <location>
        <begin position="1"/>
        <end position="176"/>
    </location>
</feature>
<dbReference type="Pfam" id="PF04504">
    <property type="entry name" value="GeBP-like_DBD"/>
    <property type="match status" value="1"/>
</dbReference>
<keyword evidence="5" id="KW-1185">Reference proteome</keyword>
<evidence type="ECO:0000313" key="5">
    <source>
        <dbReference type="Proteomes" id="UP000325081"/>
    </source>
</evidence>
<dbReference type="InterPro" id="IPR053932">
    <property type="entry name" value="GeBP-like_DBD"/>
</dbReference>
<dbReference type="InterPro" id="IPR007592">
    <property type="entry name" value="GEBP"/>
</dbReference>
<feature type="compositionally biased region" description="Acidic residues" evidence="2">
    <location>
        <begin position="107"/>
        <end position="119"/>
    </location>
</feature>
<protein>
    <submittedName>
        <fullName evidence="4">DNA-binding storekeeper protein-relatedtranscriptional regulator</fullName>
    </submittedName>
</protein>
<evidence type="ECO:0000256" key="1">
    <source>
        <dbReference type="ARBA" id="ARBA00010820"/>
    </source>
</evidence>
<feature type="compositionally biased region" description="Low complexity" evidence="2">
    <location>
        <begin position="37"/>
        <end position="47"/>
    </location>
</feature>
<feature type="compositionally biased region" description="Basic and acidic residues" evidence="2">
    <location>
        <begin position="352"/>
        <end position="362"/>
    </location>
</feature>
<accession>A0A5A7QWA1</accession>
<dbReference type="AlphaFoldDB" id="A0A5A7QWA1"/>
<comment type="similarity">
    <text evidence="1">Belongs to the GeBP family.</text>
</comment>
<sequence>MAKAREPVSSGISSGEEETENSSSEEIGSEPSPPPAAATKPQPKTPSAIIPAQDSESESDRKARKKSKSKKSRARSTRKRAVEEVKGTEPTVTKKSKNSKKAREPVEETDDSSSEDIGSEPEQIRKTSPPPAAASASAARSRRKRAVEEDKGTEPAVTKKSKKSKKAEPEKKQPFQRIWSEADEITILNGILQFRAQKKSDLNENFDAFFEFIKKNLQIEATRSQLRDKISRMKKKYTNNKRKEHDGKGRTFTSQHEREAYDLSEKVWGAEKENGNGSGSEKENPNGSGAEKEHGIGSGSEKENPNGSGAEKENAAGEKENMVEKGNGSGSERRFVWMSESLLRGSGDVPAVEDKEGEMGNKEDDEALENLEIEEMKVYLRLFELKAEKAKLFVQTMIKSRGH</sequence>
<evidence type="ECO:0000256" key="2">
    <source>
        <dbReference type="SAM" id="MobiDB-lite"/>
    </source>
</evidence>
<evidence type="ECO:0000313" key="4">
    <source>
        <dbReference type="EMBL" id="GER49228.1"/>
    </source>
</evidence>
<dbReference type="GO" id="GO:0005634">
    <property type="term" value="C:nucleus"/>
    <property type="evidence" value="ECO:0007669"/>
    <property type="project" value="TreeGrafter"/>
</dbReference>
<feature type="region of interest" description="Disordered" evidence="2">
    <location>
        <begin position="230"/>
        <end position="334"/>
    </location>
</feature>
<proteinExistence type="inferred from homology"/>
<dbReference type="GO" id="GO:0003677">
    <property type="term" value="F:DNA binding"/>
    <property type="evidence" value="ECO:0007669"/>
    <property type="project" value="UniProtKB-KW"/>
</dbReference>
<feature type="compositionally biased region" description="Basic residues" evidence="2">
    <location>
        <begin position="62"/>
        <end position="79"/>
    </location>
</feature>
<keyword evidence="4" id="KW-0238">DNA-binding</keyword>
<feature type="compositionally biased region" description="Low complexity" evidence="2">
    <location>
        <begin position="21"/>
        <end position="30"/>
    </location>
</feature>
<comment type="caution">
    <text evidence="4">The sequence shown here is derived from an EMBL/GenBank/DDBJ whole genome shotgun (WGS) entry which is preliminary data.</text>
</comment>
<dbReference type="EMBL" id="BKCP01008515">
    <property type="protein sequence ID" value="GER49228.1"/>
    <property type="molecule type" value="Genomic_DNA"/>
</dbReference>
<dbReference type="OrthoDB" id="914121at2759"/>
<dbReference type="PANTHER" id="PTHR31662">
    <property type="entry name" value="BNAANNG10740D PROTEIN-RELATED"/>
    <property type="match status" value="1"/>
</dbReference>
<gene>
    <name evidence="4" type="ORF">STAS_26456</name>
</gene>
<dbReference type="PANTHER" id="PTHR31662:SF33">
    <property type="entry name" value="DNA-BINDING STOREKEEPER PROTEIN TRANSCRIPTIONAL REGULATOR-LIKE PROTEIN"/>
    <property type="match status" value="1"/>
</dbReference>
<feature type="domain" description="Glabrous enhancer-binding protein-like DBD" evidence="3">
    <location>
        <begin position="175"/>
        <end position="269"/>
    </location>
</feature>
<dbReference type="Proteomes" id="UP000325081">
    <property type="component" value="Unassembled WGS sequence"/>
</dbReference>
<dbReference type="GO" id="GO:0006355">
    <property type="term" value="P:regulation of DNA-templated transcription"/>
    <property type="evidence" value="ECO:0007669"/>
    <property type="project" value="InterPro"/>
</dbReference>
<organism evidence="4 5">
    <name type="scientific">Striga asiatica</name>
    <name type="common">Asiatic witchweed</name>
    <name type="synonym">Buchnera asiatica</name>
    <dbReference type="NCBI Taxonomy" id="4170"/>
    <lineage>
        <taxon>Eukaryota</taxon>
        <taxon>Viridiplantae</taxon>
        <taxon>Streptophyta</taxon>
        <taxon>Embryophyta</taxon>
        <taxon>Tracheophyta</taxon>
        <taxon>Spermatophyta</taxon>
        <taxon>Magnoliopsida</taxon>
        <taxon>eudicotyledons</taxon>
        <taxon>Gunneridae</taxon>
        <taxon>Pentapetalae</taxon>
        <taxon>asterids</taxon>
        <taxon>lamiids</taxon>
        <taxon>Lamiales</taxon>
        <taxon>Orobanchaceae</taxon>
        <taxon>Buchnereae</taxon>
        <taxon>Striga</taxon>
    </lineage>
</organism>
<reference evidence="5" key="1">
    <citation type="journal article" date="2019" name="Curr. Biol.">
        <title>Genome Sequence of Striga asiatica Provides Insight into the Evolution of Plant Parasitism.</title>
        <authorList>
            <person name="Yoshida S."/>
            <person name="Kim S."/>
            <person name="Wafula E.K."/>
            <person name="Tanskanen J."/>
            <person name="Kim Y.M."/>
            <person name="Honaas L."/>
            <person name="Yang Z."/>
            <person name="Spallek T."/>
            <person name="Conn C.E."/>
            <person name="Ichihashi Y."/>
            <person name="Cheong K."/>
            <person name="Cui S."/>
            <person name="Der J.P."/>
            <person name="Gundlach H."/>
            <person name="Jiao Y."/>
            <person name="Hori C."/>
            <person name="Ishida J.K."/>
            <person name="Kasahara H."/>
            <person name="Kiba T."/>
            <person name="Kim M.S."/>
            <person name="Koo N."/>
            <person name="Laohavisit A."/>
            <person name="Lee Y.H."/>
            <person name="Lumba S."/>
            <person name="McCourt P."/>
            <person name="Mortimer J.C."/>
            <person name="Mutuku J.M."/>
            <person name="Nomura T."/>
            <person name="Sasaki-Sekimoto Y."/>
            <person name="Seto Y."/>
            <person name="Wang Y."/>
            <person name="Wakatake T."/>
            <person name="Sakakibara H."/>
            <person name="Demura T."/>
            <person name="Yamaguchi S."/>
            <person name="Yoneyama K."/>
            <person name="Manabe R.I."/>
            <person name="Nelson D.C."/>
            <person name="Schulman A.H."/>
            <person name="Timko M.P."/>
            <person name="dePamphilis C.W."/>
            <person name="Choi D."/>
            <person name="Shirasu K."/>
        </authorList>
    </citation>
    <scope>NUCLEOTIDE SEQUENCE [LARGE SCALE GENOMIC DNA]</scope>
    <source>
        <strain evidence="5">cv. UVA1</strain>
    </source>
</reference>